<name>A0A5B7GD59_PORTR</name>
<dbReference type="EMBL" id="VSRR010014319">
    <property type="protein sequence ID" value="MPC56872.1"/>
    <property type="molecule type" value="Genomic_DNA"/>
</dbReference>
<dbReference type="Proteomes" id="UP000324222">
    <property type="component" value="Unassembled WGS sequence"/>
</dbReference>
<dbReference type="AlphaFoldDB" id="A0A5B7GD59"/>
<comment type="caution">
    <text evidence="1">The sequence shown here is derived from an EMBL/GenBank/DDBJ whole genome shotgun (WGS) entry which is preliminary data.</text>
</comment>
<evidence type="ECO:0000313" key="2">
    <source>
        <dbReference type="Proteomes" id="UP000324222"/>
    </source>
</evidence>
<gene>
    <name evidence="1" type="ORF">E2C01_050838</name>
</gene>
<organism evidence="1 2">
    <name type="scientific">Portunus trituberculatus</name>
    <name type="common">Swimming crab</name>
    <name type="synonym">Neptunus trituberculatus</name>
    <dbReference type="NCBI Taxonomy" id="210409"/>
    <lineage>
        <taxon>Eukaryota</taxon>
        <taxon>Metazoa</taxon>
        <taxon>Ecdysozoa</taxon>
        <taxon>Arthropoda</taxon>
        <taxon>Crustacea</taxon>
        <taxon>Multicrustacea</taxon>
        <taxon>Malacostraca</taxon>
        <taxon>Eumalacostraca</taxon>
        <taxon>Eucarida</taxon>
        <taxon>Decapoda</taxon>
        <taxon>Pleocyemata</taxon>
        <taxon>Brachyura</taxon>
        <taxon>Eubrachyura</taxon>
        <taxon>Portunoidea</taxon>
        <taxon>Portunidae</taxon>
        <taxon>Portuninae</taxon>
        <taxon>Portunus</taxon>
    </lineage>
</organism>
<sequence>MLNERLCKWIERAGVLGEEHNSFCMDKRAEDVYGE</sequence>
<keyword evidence="2" id="KW-1185">Reference proteome</keyword>
<evidence type="ECO:0000313" key="1">
    <source>
        <dbReference type="EMBL" id="MPC56872.1"/>
    </source>
</evidence>
<protein>
    <submittedName>
        <fullName evidence="1">Uncharacterized protein</fullName>
    </submittedName>
</protein>
<accession>A0A5B7GD59</accession>
<reference evidence="1 2" key="1">
    <citation type="submission" date="2019-05" db="EMBL/GenBank/DDBJ databases">
        <title>Another draft genome of Portunus trituberculatus and its Hox gene families provides insights of decapod evolution.</title>
        <authorList>
            <person name="Jeong J.-H."/>
            <person name="Song I."/>
            <person name="Kim S."/>
            <person name="Choi T."/>
            <person name="Kim D."/>
            <person name="Ryu S."/>
            <person name="Kim W."/>
        </authorList>
    </citation>
    <scope>NUCLEOTIDE SEQUENCE [LARGE SCALE GENOMIC DNA]</scope>
    <source>
        <tissue evidence="1">Muscle</tissue>
    </source>
</reference>
<proteinExistence type="predicted"/>